<protein>
    <recommendedName>
        <fullName evidence="2">Aftiphilin clathrin-binding box domain-containing protein</fullName>
    </recommendedName>
</protein>
<feature type="compositionally biased region" description="Low complexity" evidence="1">
    <location>
        <begin position="431"/>
        <end position="444"/>
    </location>
</feature>
<evidence type="ECO:0000313" key="3">
    <source>
        <dbReference type="EMBL" id="CAF4911318.1"/>
    </source>
</evidence>
<dbReference type="GO" id="GO:0030121">
    <property type="term" value="C:AP-1 adaptor complex"/>
    <property type="evidence" value="ECO:0007669"/>
    <property type="project" value="TreeGrafter"/>
</dbReference>
<dbReference type="PANTHER" id="PTHR16156:SF10">
    <property type="entry name" value="AFTIPHILIN-RELATED"/>
    <property type="match status" value="1"/>
</dbReference>
<organism evidence="3 4">
    <name type="scientific">Pieris macdunnoughi</name>
    <dbReference type="NCBI Taxonomy" id="345717"/>
    <lineage>
        <taxon>Eukaryota</taxon>
        <taxon>Metazoa</taxon>
        <taxon>Ecdysozoa</taxon>
        <taxon>Arthropoda</taxon>
        <taxon>Hexapoda</taxon>
        <taxon>Insecta</taxon>
        <taxon>Pterygota</taxon>
        <taxon>Neoptera</taxon>
        <taxon>Endopterygota</taxon>
        <taxon>Lepidoptera</taxon>
        <taxon>Glossata</taxon>
        <taxon>Ditrysia</taxon>
        <taxon>Papilionoidea</taxon>
        <taxon>Pieridae</taxon>
        <taxon>Pierinae</taxon>
        <taxon>Pieris</taxon>
    </lineage>
</organism>
<proteinExistence type="predicted"/>
<dbReference type="InterPro" id="IPR029205">
    <property type="entry name" value="Clathrin-bd"/>
</dbReference>
<evidence type="ECO:0000259" key="2">
    <source>
        <dbReference type="Pfam" id="PF15045"/>
    </source>
</evidence>
<evidence type="ECO:0000256" key="1">
    <source>
        <dbReference type="SAM" id="MobiDB-lite"/>
    </source>
</evidence>
<feature type="region of interest" description="Disordered" evidence="1">
    <location>
        <begin position="426"/>
        <end position="451"/>
    </location>
</feature>
<keyword evidence="4" id="KW-1185">Reference proteome</keyword>
<evidence type="ECO:0000313" key="4">
    <source>
        <dbReference type="Proteomes" id="UP000663880"/>
    </source>
</evidence>
<dbReference type="EMBL" id="CAJOBZ010000045">
    <property type="protein sequence ID" value="CAF4911318.1"/>
    <property type="molecule type" value="Genomic_DNA"/>
</dbReference>
<gene>
    <name evidence="3" type="ORF">PMACD_LOCUS12159</name>
</gene>
<feature type="region of interest" description="Disordered" evidence="1">
    <location>
        <begin position="32"/>
        <end position="73"/>
    </location>
</feature>
<dbReference type="Proteomes" id="UP000663880">
    <property type="component" value="Unassembled WGS sequence"/>
</dbReference>
<sequence>MSIPPLVCSTPPPPDQCEEDKHIDEFDLQYRLSPEDEDENDEYNYGNFNNFHDAMSNNDDSEPQNETSKEKTDHSIIEIIKHSKPSPSKQNSIDKVTIDDVAIEDLNLKVEQESDLVDQVESNNSNVDENSDTYGITCFTPHIESPGKSTLCINSNVVTEECNEENEVESVIPELNDLSLFSKEGEESPTKLLEHSEGYIVSNEVLVENITSECEEYKQDLQTSDDFDDFEDFKFTTNSNYNIIESAGNPWESKDPKDFNFGDFKANFDANETIDEELHNEKLNNEIIISQAELDNNEDEDFGDFDDFKSSVNKEIVEEHASQHVTVLNFQSNDNEGQVIESIKNILFNIFPDDLPDSETAFDGNLESSLGETWHHLKEIDVRQPYIVYWNNSLGQKTLLKALCIDSRNILFGPKWNSSMPKYATNLSGAPLKPQKSPTTPQQPDLSAEKSKENITWTDPFTSTGQGYTYAEALLLDLEHLMTTLDQMAHKQSTLKISELLSTANSSDREKTLKESRPADLNVFGSSITVSKLDKIHSSTLSVQPLRHINLPDTHIFTPTDSETPRSKTIHYDVTPPVLLPQSIENHSINPEISTQKKSTFENNDDYWEFQDFKGTAESAQNMDIKTEETVNPNAGMVLQSQLLQPVKVEPTMPTLNWPDPGEVKETFDDFSDFVSSTAWNNDNSSTTEAASHLPSASLIGTAPCDNVEDEFESFQSAPTPAFNQICAETLLPETSKFSNEVIHRLPSDTMNIRPNEVFTPNTIQNHNISVNLSSKSSPVNTSILKPINPGPSVVRPQKAGQILQPLSLESYSQINWPKPGIDLQNLSSFNPLESFEAFKSDSSSSGASKGASPVHKIASVTVNETLDDDVWGDFVSNKPKHAAPKKPQLVADDDEWTDFVSSPSISQNSLKTISFNVATNSTMQKMSNQSVSKNNQIALDIPVLNYITPKSNSRGMCVDKHFQNL</sequence>
<name>A0A821VQH4_9NEOP</name>
<dbReference type="InterPro" id="IPR046359">
    <property type="entry name" value="Aftin-like"/>
</dbReference>
<dbReference type="OrthoDB" id="5917212at2759"/>
<dbReference type="GO" id="GO:0032588">
    <property type="term" value="C:trans-Golgi network membrane"/>
    <property type="evidence" value="ECO:0007669"/>
    <property type="project" value="InterPro"/>
</dbReference>
<dbReference type="PANTHER" id="PTHR16156">
    <property type="entry name" value="AFTIPHILIN A-RELATED"/>
    <property type="match status" value="1"/>
</dbReference>
<dbReference type="GO" id="GO:0030276">
    <property type="term" value="F:clathrin binding"/>
    <property type="evidence" value="ECO:0007669"/>
    <property type="project" value="InterPro"/>
</dbReference>
<dbReference type="AlphaFoldDB" id="A0A821VQH4"/>
<dbReference type="Pfam" id="PF15045">
    <property type="entry name" value="Clathrin_bdg"/>
    <property type="match status" value="1"/>
</dbReference>
<accession>A0A821VQH4</accession>
<feature type="domain" description="Aftiphilin clathrin-binding box" evidence="2">
    <location>
        <begin position="373"/>
        <end position="438"/>
    </location>
</feature>
<reference evidence="3" key="1">
    <citation type="submission" date="2021-02" db="EMBL/GenBank/DDBJ databases">
        <authorList>
            <person name="Steward A R."/>
        </authorList>
    </citation>
    <scope>NUCLEOTIDE SEQUENCE</scope>
</reference>
<comment type="caution">
    <text evidence="3">The sequence shown here is derived from an EMBL/GenBank/DDBJ whole genome shotgun (WGS) entry which is preliminary data.</text>
</comment>